<evidence type="ECO:0000313" key="10">
    <source>
        <dbReference type="EMBL" id="ORY32023.1"/>
    </source>
</evidence>
<dbReference type="GO" id="GO:0000981">
    <property type="term" value="F:DNA-binding transcription factor activity, RNA polymerase II-specific"/>
    <property type="evidence" value="ECO:0007669"/>
    <property type="project" value="InterPro"/>
</dbReference>
<evidence type="ECO:0000256" key="3">
    <source>
        <dbReference type="ARBA" id="ARBA00022833"/>
    </source>
</evidence>
<protein>
    <submittedName>
        <fullName evidence="10">Fungal-specific transcription factor domain-domain-containing protein</fullName>
    </submittedName>
</protein>
<feature type="region of interest" description="Disordered" evidence="8">
    <location>
        <begin position="31"/>
        <end position="50"/>
    </location>
</feature>
<dbReference type="GO" id="GO:0005634">
    <property type="term" value="C:nucleus"/>
    <property type="evidence" value="ECO:0007669"/>
    <property type="project" value="UniProtKB-SubCell"/>
</dbReference>
<dbReference type="GO" id="GO:0043565">
    <property type="term" value="F:sequence-specific DNA binding"/>
    <property type="evidence" value="ECO:0007669"/>
    <property type="project" value="TreeGrafter"/>
</dbReference>
<comment type="caution">
    <text evidence="10">The sequence shown here is derived from an EMBL/GenBank/DDBJ whole genome shotgun (WGS) entry which is preliminary data.</text>
</comment>
<dbReference type="CDD" id="cd00067">
    <property type="entry name" value="GAL4"/>
    <property type="match status" value="1"/>
</dbReference>
<dbReference type="InterPro" id="IPR007219">
    <property type="entry name" value="XnlR_reg_dom"/>
</dbReference>
<dbReference type="InterPro" id="IPR001138">
    <property type="entry name" value="Zn2Cys6_DnaBD"/>
</dbReference>
<dbReference type="SMART" id="SM00906">
    <property type="entry name" value="Fungal_trans"/>
    <property type="match status" value="1"/>
</dbReference>
<dbReference type="GO" id="GO:0006351">
    <property type="term" value="P:DNA-templated transcription"/>
    <property type="evidence" value="ECO:0007669"/>
    <property type="project" value="InterPro"/>
</dbReference>
<dbReference type="PANTHER" id="PTHR47782">
    <property type="entry name" value="ZN(II)2CYS6 TRANSCRIPTION FACTOR (EUROFUNG)-RELATED"/>
    <property type="match status" value="1"/>
</dbReference>
<evidence type="ECO:0000256" key="2">
    <source>
        <dbReference type="ARBA" id="ARBA00022723"/>
    </source>
</evidence>
<evidence type="ECO:0000256" key="4">
    <source>
        <dbReference type="ARBA" id="ARBA00023015"/>
    </source>
</evidence>
<keyword evidence="7" id="KW-0539">Nucleus</keyword>
<dbReference type="Proteomes" id="UP000193986">
    <property type="component" value="Unassembled WGS sequence"/>
</dbReference>
<evidence type="ECO:0000313" key="11">
    <source>
        <dbReference type="Proteomes" id="UP000193986"/>
    </source>
</evidence>
<gene>
    <name evidence="10" type="ORF">BCR39DRAFT_525237</name>
</gene>
<dbReference type="InParanoid" id="A0A1Y2BB32"/>
<dbReference type="OrthoDB" id="3364175at2759"/>
<comment type="subcellular location">
    <subcellularLocation>
        <location evidence="1">Nucleus</location>
    </subcellularLocation>
</comment>
<keyword evidence="5" id="KW-0238">DNA-binding</keyword>
<keyword evidence="2" id="KW-0479">Metal-binding</keyword>
<dbReference type="InterPro" id="IPR052202">
    <property type="entry name" value="Yeast_MetPath_Reg"/>
</dbReference>
<dbReference type="SUPFAM" id="SSF57701">
    <property type="entry name" value="Zn2/Cys6 DNA-binding domain"/>
    <property type="match status" value="1"/>
</dbReference>
<dbReference type="PROSITE" id="PS00463">
    <property type="entry name" value="ZN2_CY6_FUNGAL_1"/>
    <property type="match status" value="1"/>
</dbReference>
<evidence type="ECO:0000256" key="5">
    <source>
        <dbReference type="ARBA" id="ARBA00023125"/>
    </source>
</evidence>
<reference evidence="10 11" key="1">
    <citation type="submission" date="2016-07" db="EMBL/GenBank/DDBJ databases">
        <title>Pervasive Adenine N6-methylation of Active Genes in Fungi.</title>
        <authorList>
            <consortium name="DOE Joint Genome Institute"/>
            <person name="Mondo S.J."/>
            <person name="Dannebaum R.O."/>
            <person name="Kuo R.C."/>
            <person name="Labutti K."/>
            <person name="Haridas S."/>
            <person name="Kuo A."/>
            <person name="Salamov A."/>
            <person name="Ahrendt S.R."/>
            <person name="Lipzen A."/>
            <person name="Sullivan W."/>
            <person name="Andreopoulos W.B."/>
            <person name="Clum A."/>
            <person name="Lindquist E."/>
            <person name="Daum C."/>
            <person name="Ramamoorthy G.K."/>
            <person name="Gryganskyi A."/>
            <person name="Culley D."/>
            <person name="Magnuson J.K."/>
            <person name="James T.Y."/>
            <person name="O'Malley M.A."/>
            <person name="Stajich J.E."/>
            <person name="Spatafora J.W."/>
            <person name="Visel A."/>
            <person name="Grigoriev I.V."/>
        </authorList>
    </citation>
    <scope>NUCLEOTIDE SEQUENCE [LARGE SCALE GENOMIC DNA]</scope>
    <source>
        <strain evidence="10 11">68-887.2</strain>
    </source>
</reference>
<keyword evidence="11" id="KW-1185">Reference proteome</keyword>
<dbReference type="AlphaFoldDB" id="A0A1Y2BB32"/>
<dbReference type="GO" id="GO:0008270">
    <property type="term" value="F:zinc ion binding"/>
    <property type="evidence" value="ECO:0007669"/>
    <property type="project" value="InterPro"/>
</dbReference>
<dbReference type="Gene3D" id="4.10.240.10">
    <property type="entry name" value="Zn(2)-C6 fungal-type DNA-binding domain"/>
    <property type="match status" value="1"/>
</dbReference>
<feature type="region of interest" description="Disordered" evidence="8">
    <location>
        <begin position="1"/>
        <end position="22"/>
    </location>
</feature>
<feature type="domain" description="Zn(2)-C6 fungal-type" evidence="9">
    <location>
        <begin position="56"/>
        <end position="86"/>
    </location>
</feature>
<keyword evidence="3" id="KW-0862">Zinc</keyword>
<dbReference type="EMBL" id="MCFC01000012">
    <property type="protein sequence ID" value="ORY32023.1"/>
    <property type="molecule type" value="Genomic_DNA"/>
</dbReference>
<dbReference type="PROSITE" id="PS50048">
    <property type="entry name" value="ZN2_CY6_FUNGAL_2"/>
    <property type="match status" value="1"/>
</dbReference>
<dbReference type="PANTHER" id="PTHR47782:SF1">
    <property type="entry name" value="PYRIMIDINE PATHWAY REGULATORY PROTEIN 1"/>
    <property type="match status" value="1"/>
</dbReference>
<dbReference type="InterPro" id="IPR036864">
    <property type="entry name" value="Zn2-C6_fun-type_DNA-bd_sf"/>
</dbReference>
<evidence type="ECO:0000256" key="6">
    <source>
        <dbReference type="ARBA" id="ARBA00023163"/>
    </source>
</evidence>
<proteinExistence type="predicted"/>
<organism evidence="10 11">
    <name type="scientific">Naematelia encephala</name>
    <dbReference type="NCBI Taxonomy" id="71784"/>
    <lineage>
        <taxon>Eukaryota</taxon>
        <taxon>Fungi</taxon>
        <taxon>Dikarya</taxon>
        <taxon>Basidiomycota</taxon>
        <taxon>Agaricomycotina</taxon>
        <taxon>Tremellomycetes</taxon>
        <taxon>Tremellales</taxon>
        <taxon>Naemateliaceae</taxon>
        <taxon>Naematelia</taxon>
    </lineage>
</organism>
<keyword evidence="6" id="KW-0804">Transcription</keyword>
<dbReference type="STRING" id="71784.A0A1Y2BB32"/>
<evidence type="ECO:0000259" key="9">
    <source>
        <dbReference type="PROSITE" id="PS50048"/>
    </source>
</evidence>
<evidence type="ECO:0000256" key="8">
    <source>
        <dbReference type="SAM" id="MobiDB-lite"/>
    </source>
</evidence>
<accession>A0A1Y2BB32</accession>
<dbReference type="GO" id="GO:0045944">
    <property type="term" value="P:positive regulation of transcription by RNA polymerase II"/>
    <property type="evidence" value="ECO:0007669"/>
    <property type="project" value="TreeGrafter"/>
</dbReference>
<evidence type="ECO:0000256" key="7">
    <source>
        <dbReference type="ARBA" id="ARBA00023242"/>
    </source>
</evidence>
<feature type="compositionally biased region" description="Polar residues" evidence="8">
    <location>
        <begin position="128"/>
        <end position="143"/>
    </location>
</feature>
<dbReference type="Pfam" id="PF00172">
    <property type="entry name" value="Zn_clus"/>
    <property type="match status" value="1"/>
</dbReference>
<name>A0A1Y2BB32_9TREE</name>
<feature type="region of interest" description="Disordered" evidence="8">
    <location>
        <begin position="110"/>
        <end position="143"/>
    </location>
</feature>
<feature type="region of interest" description="Disordered" evidence="8">
    <location>
        <begin position="171"/>
        <end position="193"/>
    </location>
</feature>
<sequence length="776" mass="86730">MNVSASLTTNGHANGNNHDSSESQLLHVSPVAGETGSTSALVRPKGSANDKKSSLACLRCKGRKTKCSYDRPECASCVKAKVQCEYPPSADQPVWDYVRQLEARLVAVENEDHVSSKRRRISEHELADSQNASQGGPSRHSAATTLNSHSQALFFAPITQADYAVYPSLSTSSHQDRSLPHHRIQSVEGHQAAASQPYIEPSTIFYCDPQGPPSTFQLLDRLPSFADLDSISIKRPHQACQYPSSKALPWDRNSLPPKEHMDQLIEYFLTYTYSGYPLVHIPTLRKQIEAVRGDAEPNPNDRFCVYMVLAIACTSQAKGLPVSSDLRRQAQYYWQQAQLYVTWVLSRNGLGKLQATHLLLHYVLHNPEAGNIWDLVGSASRICTDLGIHHESESTRRINKILPAEQDLGRKLFWSTYCIDRNLATALGRPPSIPDEWINTRFPSLVVDDCISDEGIRDDGQIDWRKKSIIHHIRLRILQSKIHDRLYTFLASQSPPPSQQWFASMEARLEKWRSSYPPDPTGFLNVDWLDINYHLTRCLLFRPNPGNKSPGKPALTSVLVSCSLIMRLYKSMWRRRSINFVWQAIQYLFMSGVTYLNSLWVASQSGWSIVPSFVDALLDVQACSSSLEAMTLNEHGTTGIRDAFETVSAAVIRRLSDQVYSIPQQIVTGSNPPSVEDASNYLFSDPSMAMSDTVNDSVDQFTLGREMPIPSSASTSAGQFGFNYWLDPSRPPSPRINFEEPNELLDSFFLHPLTGMGNSIGVGGVGAWEELINFNP</sequence>
<dbReference type="SMART" id="SM00066">
    <property type="entry name" value="GAL4"/>
    <property type="match status" value="1"/>
</dbReference>
<dbReference type="Pfam" id="PF04082">
    <property type="entry name" value="Fungal_trans"/>
    <property type="match status" value="1"/>
</dbReference>
<keyword evidence="4" id="KW-0805">Transcription regulation</keyword>
<evidence type="ECO:0000256" key="1">
    <source>
        <dbReference type="ARBA" id="ARBA00004123"/>
    </source>
</evidence>
<dbReference type="CDD" id="cd12148">
    <property type="entry name" value="fungal_TF_MHR"/>
    <property type="match status" value="1"/>
</dbReference>